<keyword evidence="4" id="KW-0564">Palmitate</keyword>
<reference evidence="8" key="1">
    <citation type="submission" date="2014-08" db="EMBL/GenBank/DDBJ databases">
        <title>Comparative genomics of the Paenibacillus odorifer group.</title>
        <authorList>
            <person name="den Bakker H.C."/>
            <person name="Tsai Y.-C.Y.-C."/>
            <person name="Martin N."/>
            <person name="Korlach J."/>
            <person name="Wiedmann M."/>
        </authorList>
    </citation>
    <scope>NUCLEOTIDE SEQUENCE [LARGE SCALE GENOMIC DNA]</scope>
    <source>
        <strain evidence="8">DSM 13188</strain>
    </source>
</reference>
<dbReference type="AlphaFoldDB" id="A0A089LAG2"/>
<dbReference type="CDD" id="cd13580">
    <property type="entry name" value="PBP2_AlgQ_like_1"/>
    <property type="match status" value="1"/>
</dbReference>
<dbReference type="KEGG" id="pbd:PBOR_13315"/>
<evidence type="ECO:0000256" key="7">
    <source>
        <dbReference type="SAM" id="SignalP"/>
    </source>
</evidence>
<evidence type="ECO:0000256" key="2">
    <source>
        <dbReference type="ARBA" id="ARBA00022729"/>
    </source>
</evidence>
<feature type="region of interest" description="Disordered" evidence="6">
    <location>
        <begin position="27"/>
        <end position="53"/>
    </location>
</feature>
<dbReference type="Proteomes" id="UP000029518">
    <property type="component" value="Chromosome"/>
</dbReference>
<dbReference type="SUPFAM" id="SSF53850">
    <property type="entry name" value="Periplasmic binding protein-like II"/>
    <property type="match status" value="1"/>
</dbReference>
<dbReference type="Pfam" id="PF13416">
    <property type="entry name" value="SBP_bac_8"/>
    <property type="match status" value="1"/>
</dbReference>
<proteinExistence type="predicted"/>
<feature type="chain" id="PRO_5039726609" evidence="7">
    <location>
        <begin position="19"/>
        <end position="519"/>
    </location>
</feature>
<keyword evidence="5" id="KW-0449">Lipoprotein</keyword>
<accession>A0A089LAG2</accession>
<dbReference type="EMBL" id="CP009285">
    <property type="protein sequence ID" value="AIQ57802.1"/>
    <property type="molecule type" value="Genomic_DNA"/>
</dbReference>
<keyword evidence="3" id="KW-0472">Membrane</keyword>
<evidence type="ECO:0000256" key="4">
    <source>
        <dbReference type="ARBA" id="ARBA00023139"/>
    </source>
</evidence>
<keyword evidence="1" id="KW-1003">Cell membrane</keyword>
<dbReference type="HOGENOM" id="CLU_021021_3_0_9"/>
<gene>
    <name evidence="8" type="ORF">PBOR_13315</name>
</gene>
<dbReference type="Gene3D" id="3.40.190.10">
    <property type="entry name" value="Periplasmic binding protein-like II"/>
    <property type="match status" value="2"/>
</dbReference>
<protein>
    <submittedName>
        <fullName evidence="8">ABC transporter substrate-binding protein</fullName>
    </submittedName>
</protein>
<evidence type="ECO:0000313" key="9">
    <source>
        <dbReference type="Proteomes" id="UP000029518"/>
    </source>
</evidence>
<evidence type="ECO:0000256" key="5">
    <source>
        <dbReference type="ARBA" id="ARBA00023288"/>
    </source>
</evidence>
<name>A0A089LAG2_PAEBO</name>
<dbReference type="InterPro" id="IPR050490">
    <property type="entry name" value="Bact_solute-bd_prot1"/>
</dbReference>
<keyword evidence="2 7" id="KW-0732">Signal</keyword>
<dbReference type="OrthoDB" id="2498644at2"/>
<dbReference type="PANTHER" id="PTHR43649">
    <property type="entry name" value="ARABINOSE-BINDING PROTEIN-RELATED"/>
    <property type="match status" value="1"/>
</dbReference>
<dbReference type="InterPro" id="IPR006059">
    <property type="entry name" value="SBP"/>
</dbReference>
<evidence type="ECO:0000313" key="8">
    <source>
        <dbReference type="EMBL" id="AIQ57802.1"/>
    </source>
</evidence>
<evidence type="ECO:0000256" key="1">
    <source>
        <dbReference type="ARBA" id="ARBA00022475"/>
    </source>
</evidence>
<evidence type="ECO:0000256" key="3">
    <source>
        <dbReference type="ARBA" id="ARBA00023136"/>
    </source>
</evidence>
<dbReference type="PROSITE" id="PS51257">
    <property type="entry name" value="PROKAR_LIPOPROTEIN"/>
    <property type="match status" value="1"/>
</dbReference>
<sequence length="519" mass="56196">MKQTKWLSLLLSTGLLFAATACGSSNNTNSSGENASTAAPASAEATAATATSENAAKPELKSLNLWSKDDYNTYPLAKVIEERTGYKVKYEMLPADKAMDKLNLLISSAEPYDVITISGEKAVYTDYAKMGALVDLTPLIEEFGDNIKASISQASFDAMKIDGKIYGIPNSSSQFAGADLMIRQDWLDKLGLKMPTTLDEFTEVLKAFKEKDPGGTGNSGAPMSIDGALATTANITGAFGIGTSWNTVDGQLVPAPLHPGFKEYLTYMSGLYKQGLLDKEFAVNKDATLKEKFTSGKIGVIQLPWYDIPGIADALTKNFPDAKYAYLPALKGKDGQMGLGMSGGFDRITFIPKSAKHPEDAIKWINAKLEKETFKLIAIGEEGKHHTYKDGVYSPILPLFTDERGNASNYLTGIDEKLYPIYWQARVQKDARLFAGFSYLNNELPAEARIADPLALAPSLPEYSKNNASLNQMINDFAVKVIVGEESPDAVADFAGKYKAAGGEASTKEVNAWYATVKK</sequence>
<dbReference type="PANTHER" id="PTHR43649:SF33">
    <property type="entry name" value="POLYGALACTURONAN_RHAMNOGALACTURONAN-BINDING PROTEIN YTCQ"/>
    <property type="match status" value="1"/>
</dbReference>
<feature type="signal peptide" evidence="7">
    <location>
        <begin position="1"/>
        <end position="18"/>
    </location>
</feature>
<evidence type="ECO:0000256" key="6">
    <source>
        <dbReference type="SAM" id="MobiDB-lite"/>
    </source>
</evidence>
<organism evidence="8 9">
    <name type="scientific">Paenibacillus borealis</name>
    <dbReference type="NCBI Taxonomy" id="160799"/>
    <lineage>
        <taxon>Bacteria</taxon>
        <taxon>Bacillati</taxon>
        <taxon>Bacillota</taxon>
        <taxon>Bacilli</taxon>
        <taxon>Bacillales</taxon>
        <taxon>Paenibacillaceae</taxon>
        <taxon>Paenibacillus</taxon>
    </lineage>
</organism>
<keyword evidence="9" id="KW-1185">Reference proteome</keyword>
<dbReference type="RefSeq" id="WP_042212113.1">
    <property type="nucleotide sequence ID" value="NZ_CP009285.1"/>
</dbReference>